<dbReference type="PROSITE" id="PS50041">
    <property type="entry name" value="C_TYPE_LECTIN_2"/>
    <property type="match status" value="1"/>
</dbReference>
<evidence type="ECO:0000313" key="10">
    <source>
        <dbReference type="Proteomes" id="UP000479000"/>
    </source>
</evidence>
<keyword evidence="10" id="KW-1185">Reference proteome</keyword>
<keyword evidence="5" id="KW-0430">Lectin</keyword>
<dbReference type="GO" id="GO:0010185">
    <property type="term" value="P:regulation of cellular defense response"/>
    <property type="evidence" value="ECO:0007669"/>
    <property type="project" value="UniProtKB-ARBA"/>
</dbReference>
<dbReference type="GO" id="GO:0046872">
    <property type="term" value="F:metal ion binding"/>
    <property type="evidence" value="ECO:0007669"/>
    <property type="project" value="UniProtKB-KW"/>
</dbReference>
<evidence type="ECO:0000256" key="4">
    <source>
        <dbReference type="ARBA" id="ARBA00022723"/>
    </source>
</evidence>
<organism evidence="9 10">
    <name type="scientific">Nesidiocoris tenuis</name>
    <dbReference type="NCBI Taxonomy" id="355587"/>
    <lineage>
        <taxon>Eukaryota</taxon>
        <taxon>Metazoa</taxon>
        <taxon>Ecdysozoa</taxon>
        <taxon>Arthropoda</taxon>
        <taxon>Hexapoda</taxon>
        <taxon>Insecta</taxon>
        <taxon>Pterygota</taxon>
        <taxon>Neoptera</taxon>
        <taxon>Paraneoptera</taxon>
        <taxon>Hemiptera</taxon>
        <taxon>Heteroptera</taxon>
        <taxon>Panheteroptera</taxon>
        <taxon>Cimicomorpha</taxon>
        <taxon>Miridae</taxon>
        <taxon>Dicyphina</taxon>
        <taxon>Nesidiocoris</taxon>
    </lineage>
</organism>
<dbReference type="Gene3D" id="3.10.100.10">
    <property type="entry name" value="Mannose-Binding Protein A, subunit A"/>
    <property type="match status" value="1"/>
</dbReference>
<evidence type="ECO:0000313" key="9">
    <source>
        <dbReference type="EMBL" id="CAB0012008.1"/>
    </source>
</evidence>
<comment type="subunit">
    <text evidence="3">Homotrimer.</text>
</comment>
<feature type="domain" description="C-type lectin" evidence="8">
    <location>
        <begin position="123"/>
        <end position="200"/>
    </location>
</feature>
<gene>
    <name evidence="9" type="ORF">NTEN_LOCUS16827</name>
</gene>
<proteinExistence type="inferred from homology"/>
<feature type="non-terminal residue" evidence="9">
    <location>
        <position position="200"/>
    </location>
</feature>
<dbReference type="SMART" id="SM00607">
    <property type="entry name" value="FTP"/>
    <property type="match status" value="1"/>
</dbReference>
<protein>
    <recommendedName>
        <fullName evidence="8">C-type lectin domain-containing protein</fullName>
    </recommendedName>
</protein>
<dbReference type="InterPro" id="IPR001304">
    <property type="entry name" value="C-type_lectin-like"/>
</dbReference>
<accession>A0A6H5H763</accession>
<dbReference type="InterPro" id="IPR016187">
    <property type="entry name" value="CTDL_fold"/>
</dbReference>
<dbReference type="Gene3D" id="2.60.120.260">
    <property type="entry name" value="Galactose-binding domain-like"/>
    <property type="match status" value="1"/>
</dbReference>
<comment type="similarity">
    <text evidence="2">Belongs to the fucolectin family.</text>
</comment>
<evidence type="ECO:0000256" key="3">
    <source>
        <dbReference type="ARBA" id="ARBA00011233"/>
    </source>
</evidence>
<evidence type="ECO:0000256" key="5">
    <source>
        <dbReference type="ARBA" id="ARBA00022734"/>
    </source>
</evidence>
<dbReference type="GO" id="GO:0001868">
    <property type="term" value="P:regulation of complement activation, lectin pathway"/>
    <property type="evidence" value="ECO:0007669"/>
    <property type="project" value="UniProtKB-ARBA"/>
</dbReference>
<dbReference type="Pfam" id="PF22633">
    <property type="entry name" value="F5_F8_type_C_2"/>
    <property type="match status" value="1"/>
</dbReference>
<dbReference type="EMBL" id="CADCXU010024711">
    <property type="protein sequence ID" value="CAB0012008.1"/>
    <property type="molecule type" value="Genomic_DNA"/>
</dbReference>
<dbReference type="Proteomes" id="UP000479000">
    <property type="component" value="Unassembled WGS sequence"/>
</dbReference>
<keyword evidence="6" id="KW-0106">Calcium</keyword>
<evidence type="ECO:0000256" key="2">
    <source>
        <dbReference type="ARBA" id="ARBA00010147"/>
    </source>
</evidence>
<reference evidence="9 10" key="1">
    <citation type="submission" date="2020-02" db="EMBL/GenBank/DDBJ databases">
        <authorList>
            <person name="Ferguson B K."/>
        </authorList>
    </citation>
    <scope>NUCLEOTIDE SEQUENCE [LARGE SCALE GENOMIC DNA]</scope>
</reference>
<evidence type="ECO:0000259" key="8">
    <source>
        <dbReference type="PROSITE" id="PS50041"/>
    </source>
</evidence>
<keyword evidence="4" id="KW-0479">Metal-binding</keyword>
<dbReference type="AlphaFoldDB" id="A0A6H5H763"/>
<dbReference type="InterPro" id="IPR016186">
    <property type="entry name" value="C-type_lectin-like/link_sf"/>
</dbReference>
<dbReference type="InterPro" id="IPR008979">
    <property type="entry name" value="Galactose-bd-like_sf"/>
</dbReference>
<dbReference type="SUPFAM" id="SSF49785">
    <property type="entry name" value="Galactose-binding domain-like"/>
    <property type="match status" value="1"/>
</dbReference>
<evidence type="ECO:0000256" key="7">
    <source>
        <dbReference type="ARBA" id="ARBA00023157"/>
    </source>
</evidence>
<keyword evidence="7" id="KW-1015">Disulfide bond</keyword>
<dbReference type="PANTHER" id="PTHR45713">
    <property type="entry name" value="FTP DOMAIN-CONTAINING PROTEIN"/>
    <property type="match status" value="1"/>
</dbReference>
<dbReference type="OrthoDB" id="406096at2759"/>
<dbReference type="CDD" id="cd00037">
    <property type="entry name" value="CLECT"/>
    <property type="match status" value="1"/>
</dbReference>
<sequence>MKEASPWWQVDLLRPYPIRVVRITTRGCCGQQPLQDLEIRVGNSSSDLQRNPLCSWYPGTLEEGVTRVFTCARTLIGQHVFIQLVGVEGSLSLCEVEIFTTAEFSNDRCERSGVGTDVEFAAFDRMCYEFNVGKGGSFEEARNACRTRKGGDLAHGFKGVHNTFLLTELERRKPNLKTQLVWIGAHKEPGFTQRTWKWVN</sequence>
<dbReference type="PANTHER" id="PTHR45713:SF6">
    <property type="entry name" value="F5_8 TYPE C DOMAIN-CONTAINING PROTEIN"/>
    <property type="match status" value="1"/>
</dbReference>
<name>A0A6H5H763_9HEMI</name>
<dbReference type="InterPro" id="IPR051941">
    <property type="entry name" value="BG_Antigen-Binding_Lectin"/>
</dbReference>
<evidence type="ECO:0000256" key="1">
    <source>
        <dbReference type="ARBA" id="ARBA00002219"/>
    </source>
</evidence>
<dbReference type="GO" id="GO:0042806">
    <property type="term" value="F:fucose binding"/>
    <property type="evidence" value="ECO:0007669"/>
    <property type="project" value="UniProtKB-ARBA"/>
</dbReference>
<comment type="function">
    <text evidence="1">Acts as a defensive agent. Recognizes blood group fucosylated oligosaccharides including A, B, H and Lewis B-type antigens. Does not recognize Lewis A antigen and has low affinity for monovalent haptens.</text>
</comment>
<dbReference type="InterPro" id="IPR006585">
    <property type="entry name" value="FTP1"/>
</dbReference>
<evidence type="ECO:0000256" key="6">
    <source>
        <dbReference type="ARBA" id="ARBA00022837"/>
    </source>
</evidence>
<dbReference type="SUPFAM" id="SSF56436">
    <property type="entry name" value="C-type lectin-like"/>
    <property type="match status" value="1"/>
</dbReference>